<reference evidence="1 2" key="1">
    <citation type="submission" date="2016-06" db="EMBL/GenBank/DDBJ databases">
        <authorList>
            <person name="Kjaerup R.B."/>
            <person name="Dalgaard T.S."/>
            <person name="Juul-Madsen H.R."/>
        </authorList>
    </citation>
    <scope>NUCLEOTIDE SEQUENCE [LARGE SCALE GENOMIC DNA]</scope>
    <source>
        <strain evidence="1 2">DSM 43913</strain>
    </source>
</reference>
<dbReference type="AlphaFoldDB" id="A0A1C5G748"/>
<name>A0A1C5G748_MICEH</name>
<protein>
    <submittedName>
        <fullName evidence="1">Uncharacterized protein</fullName>
    </submittedName>
</protein>
<dbReference type="EMBL" id="LT607733">
    <property type="protein sequence ID" value="SCG15518.1"/>
    <property type="molecule type" value="Genomic_DNA"/>
</dbReference>
<gene>
    <name evidence="1" type="ORF">GA0070610_1752</name>
</gene>
<dbReference type="GeneID" id="95801592"/>
<proteinExistence type="predicted"/>
<accession>A0A1C5G748</accession>
<sequence>MEKRVNELLAEFKVEAEGADRCGLVAKLAFRVVEAERSLERLADELTVATEGAVYNAKAGDLRASVRGDLLAAVSGKAAAVDAALMKVAERREALAIVAESVRGTAAI</sequence>
<organism evidence="1 2">
    <name type="scientific">Micromonospora echinofusca</name>
    <dbReference type="NCBI Taxonomy" id="47858"/>
    <lineage>
        <taxon>Bacteria</taxon>
        <taxon>Bacillati</taxon>
        <taxon>Actinomycetota</taxon>
        <taxon>Actinomycetes</taxon>
        <taxon>Micromonosporales</taxon>
        <taxon>Micromonosporaceae</taxon>
        <taxon>Micromonospora</taxon>
    </lineage>
</organism>
<evidence type="ECO:0000313" key="2">
    <source>
        <dbReference type="Proteomes" id="UP000198251"/>
    </source>
</evidence>
<evidence type="ECO:0000313" key="1">
    <source>
        <dbReference type="EMBL" id="SCG15518.1"/>
    </source>
</evidence>
<dbReference type="Proteomes" id="UP000198251">
    <property type="component" value="Chromosome I"/>
</dbReference>
<keyword evidence="2" id="KW-1185">Reference proteome</keyword>
<dbReference type="RefSeq" id="WP_088999534.1">
    <property type="nucleotide sequence ID" value="NZ_LT607733.1"/>
</dbReference>